<name>A0AAV0Y6W1_9HEMI</name>
<protein>
    <recommendedName>
        <fullName evidence="4">CCHC-type domain-containing protein</fullName>
    </recommendedName>
</protein>
<feature type="coiled-coil region" evidence="2">
    <location>
        <begin position="204"/>
        <end position="249"/>
    </location>
</feature>
<feature type="region of interest" description="Disordered" evidence="3">
    <location>
        <begin position="293"/>
        <end position="359"/>
    </location>
</feature>
<comment type="caution">
    <text evidence="5">The sequence shown here is derived from an EMBL/GenBank/DDBJ whole genome shotgun (WGS) entry which is preliminary data.</text>
</comment>
<feature type="compositionally biased region" description="Polar residues" evidence="3">
    <location>
        <begin position="101"/>
        <end position="118"/>
    </location>
</feature>
<keyword evidence="1" id="KW-0862">Zinc</keyword>
<sequence length="592" mass="65601">MEVIKTNSTPSDNPACPANSPPAGALAHGFWGGQITLHHRSELSGPTDVSSDKNHSDVPTGYLTKNVYDGNLTIIDNAGYVLSAKSTLRLKGGGGSEDGLETSSAGFSTPMFQDNTASRKVKRKKLGEDYSPDPVSPCKHALDLEKYSDEVSDNINDTKAMLEDMIKESKIGRRWIEAILHQLDEILISNNRMARASYRVLGKCEEQRDVLRALQEHVGDLNNDMGALKERYNQSQVEKERALAELNNRQSVRYVPEPSVSSLGPLPPPIEYIDLDDDTIMVVSPSGLSYAAAAARPTMSPSHSRKKRKKPDDFPVLKTPLAPLAPRKRAKDRLGTIKPPKKSAKRLATIKARDRSARTGPRFEVTTGVEGWQDLRNSIEQKLPNPKVRMTKSKNGGLVLFPEDEVTAAALRRTTKLVERGPRRPRVIIKFVDRLLEKDLIPWALRKNESLDISEHEQSSIKPLFMLGPRDGHAVHWVVEVAPETLPKVEGKSAYLGLTKCKIKFFDSVTQCFNCQGFGHTAQKCREEQPRCRKCSGRHDSRSCTAQTVKCPNCRSGNHNAASANCPARTAAIRRLTRQTDFGTTDRTPNDS</sequence>
<dbReference type="Proteomes" id="UP001160148">
    <property type="component" value="Unassembled WGS sequence"/>
</dbReference>
<evidence type="ECO:0000259" key="4">
    <source>
        <dbReference type="PROSITE" id="PS50158"/>
    </source>
</evidence>
<dbReference type="PROSITE" id="PS50158">
    <property type="entry name" value="ZF_CCHC"/>
    <property type="match status" value="1"/>
</dbReference>
<dbReference type="InterPro" id="IPR001878">
    <property type="entry name" value="Znf_CCHC"/>
</dbReference>
<keyword evidence="6" id="KW-1185">Reference proteome</keyword>
<dbReference type="SMART" id="SM00343">
    <property type="entry name" value="ZnF_C2HC"/>
    <property type="match status" value="2"/>
</dbReference>
<evidence type="ECO:0000256" key="2">
    <source>
        <dbReference type="SAM" id="Coils"/>
    </source>
</evidence>
<keyword evidence="1" id="KW-0863">Zinc-finger</keyword>
<keyword evidence="1" id="KW-0479">Metal-binding</keyword>
<reference evidence="5 6" key="1">
    <citation type="submission" date="2023-01" db="EMBL/GenBank/DDBJ databases">
        <authorList>
            <person name="Whitehead M."/>
        </authorList>
    </citation>
    <scope>NUCLEOTIDE SEQUENCE [LARGE SCALE GENOMIC DNA]</scope>
</reference>
<evidence type="ECO:0000313" key="6">
    <source>
        <dbReference type="Proteomes" id="UP001160148"/>
    </source>
</evidence>
<evidence type="ECO:0000256" key="3">
    <source>
        <dbReference type="SAM" id="MobiDB-lite"/>
    </source>
</evidence>
<keyword evidence="2" id="KW-0175">Coiled coil</keyword>
<dbReference type="EMBL" id="CARXXK010001550">
    <property type="protein sequence ID" value="CAI6376699.1"/>
    <property type="molecule type" value="Genomic_DNA"/>
</dbReference>
<evidence type="ECO:0000256" key="1">
    <source>
        <dbReference type="PROSITE-ProRule" id="PRU00047"/>
    </source>
</evidence>
<feature type="region of interest" description="Disordered" evidence="3">
    <location>
        <begin position="1"/>
        <end position="21"/>
    </location>
</feature>
<organism evidence="5 6">
    <name type="scientific">Macrosiphum euphorbiae</name>
    <name type="common">potato aphid</name>
    <dbReference type="NCBI Taxonomy" id="13131"/>
    <lineage>
        <taxon>Eukaryota</taxon>
        <taxon>Metazoa</taxon>
        <taxon>Ecdysozoa</taxon>
        <taxon>Arthropoda</taxon>
        <taxon>Hexapoda</taxon>
        <taxon>Insecta</taxon>
        <taxon>Pterygota</taxon>
        <taxon>Neoptera</taxon>
        <taxon>Paraneoptera</taxon>
        <taxon>Hemiptera</taxon>
        <taxon>Sternorrhyncha</taxon>
        <taxon>Aphidomorpha</taxon>
        <taxon>Aphidoidea</taxon>
        <taxon>Aphididae</taxon>
        <taxon>Macrosiphini</taxon>
        <taxon>Macrosiphum</taxon>
    </lineage>
</organism>
<feature type="domain" description="CCHC-type" evidence="4">
    <location>
        <begin position="512"/>
        <end position="527"/>
    </location>
</feature>
<dbReference type="AlphaFoldDB" id="A0AAV0Y6W1"/>
<proteinExistence type="predicted"/>
<feature type="compositionally biased region" description="Polar residues" evidence="3">
    <location>
        <begin position="1"/>
        <end position="12"/>
    </location>
</feature>
<dbReference type="GO" id="GO:0003676">
    <property type="term" value="F:nucleic acid binding"/>
    <property type="evidence" value="ECO:0007669"/>
    <property type="project" value="InterPro"/>
</dbReference>
<accession>A0AAV0Y6W1</accession>
<dbReference type="GO" id="GO:0008270">
    <property type="term" value="F:zinc ion binding"/>
    <property type="evidence" value="ECO:0007669"/>
    <property type="project" value="UniProtKB-KW"/>
</dbReference>
<feature type="region of interest" description="Disordered" evidence="3">
    <location>
        <begin position="92"/>
        <end position="137"/>
    </location>
</feature>
<evidence type="ECO:0000313" key="5">
    <source>
        <dbReference type="EMBL" id="CAI6376699.1"/>
    </source>
</evidence>
<gene>
    <name evidence="5" type="ORF">MEUPH1_LOCUS30042</name>
</gene>